<keyword evidence="2" id="KW-1185">Reference proteome</keyword>
<dbReference type="GO" id="GO:0005829">
    <property type="term" value="C:cytosol"/>
    <property type="evidence" value="ECO:0007669"/>
    <property type="project" value="TreeGrafter"/>
</dbReference>
<evidence type="ECO:0000313" key="2">
    <source>
        <dbReference type="Proteomes" id="UP000245870"/>
    </source>
</evidence>
<dbReference type="PANTHER" id="PTHR11803">
    <property type="entry name" value="2-IMINOBUTANOATE/2-IMINOPROPANOATE DEAMINASE RIDA"/>
    <property type="match status" value="1"/>
</dbReference>
<dbReference type="SUPFAM" id="SSF55298">
    <property type="entry name" value="YjgF-like"/>
    <property type="match status" value="1"/>
</dbReference>
<proteinExistence type="predicted"/>
<dbReference type="AlphaFoldDB" id="A0A2U0TZ35"/>
<name>A0A2U0TZ35_9BACT</name>
<evidence type="ECO:0000313" key="1">
    <source>
        <dbReference type="EMBL" id="PVX48860.1"/>
    </source>
</evidence>
<dbReference type="Proteomes" id="UP000245870">
    <property type="component" value="Unassembled WGS sequence"/>
</dbReference>
<dbReference type="RefSeq" id="WP_116617230.1">
    <property type="nucleotide sequence ID" value="NZ_QENY01000022.1"/>
</dbReference>
<dbReference type="Pfam" id="PF01042">
    <property type="entry name" value="Ribonuc_L-PSP"/>
    <property type="match status" value="1"/>
</dbReference>
<dbReference type="EMBL" id="QENY01000022">
    <property type="protein sequence ID" value="PVX48860.1"/>
    <property type="molecule type" value="Genomic_DNA"/>
</dbReference>
<organism evidence="1 2">
    <name type="scientific">Hallella colorans</name>
    <dbReference type="NCBI Taxonomy" id="1703337"/>
    <lineage>
        <taxon>Bacteria</taxon>
        <taxon>Pseudomonadati</taxon>
        <taxon>Bacteroidota</taxon>
        <taxon>Bacteroidia</taxon>
        <taxon>Bacteroidales</taxon>
        <taxon>Prevotellaceae</taxon>
        <taxon>Hallella</taxon>
    </lineage>
</organism>
<sequence>MPHTISHQTLGSVNVRLAKFSTGTDVDEYQLALCIDDEAAHLSYAEQLRQLCVAFETVRQQTKANPVFKRYFISDAANQTTLLMNYELAYTDYELSVIEQPPANGTKVALWCYLMTNVNTKANVSGLYEVQHGSYRHLWSANNTAQAETCSAQTKLLLNDYVMQLMNEGCTLRDNCVRTWFYVNDIDQDYNDVVKARNEVFYTQGMNANTHFISSTGIGGRQADNQRLCQMDSYAIYGLREGQMRHLYAPDHLCRTVKYGVSFERGVYIDYGDRRHVFISGTASIDRDGNIVSQGDILGQCERVWQNIEALLNEANCEMKDLQMVICTIRHASDFNTVRQWISHKIGNNVPHILVCAHICRPNWLVEMECIAARKIKSDYPVF</sequence>
<comment type="caution">
    <text evidence="1">The sequence shown here is derived from an EMBL/GenBank/DDBJ whole genome shotgun (WGS) entry which is preliminary data.</text>
</comment>
<dbReference type="OrthoDB" id="9803101at2"/>
<gene>
    <name evidence="1" type="ORF">C7379_1221</name>
</gene>
<reference evidence="1 2" key="1">
    <citation type="submission" date="2018-05" db="EMBL/GenBank/DDBJ databases">
        <title>Genomic Encyclopedia of Type Strains, Phase IV (KMG-IV): sequencing the most valuable type-strain genomes for metagenomic binning, comparative biology and taxonomic classification.</title>
        <authorList>
            <person name="Goeker M."/>
        </authorList>
    </citation>
    <scope>NUCLEOTIDE SEQUENCE [LARGE SCALE GENOMIC DNA]</scope>
    <source>
        <strain evidence="1 2">DSM 100333</strain>
    </source>
</reference>
<dbReference type="InterPro" id="IPR035959">
    <property type="entry name" value="RutC-like_sf"/>
</dbReference>
<dbReference type="Gene3D" id="3.30.1330.40">
    <property type="entry name" value="RutC-like"/>
    <property type="match status" value="2"/>
</dbReference>
<dbReference type="GO" id="GO:0019239">
    <property type="term" value="F:deaminase activity"/>
    <property type="evidence" value="ECO:0007669"/>
    <property type="project" value="TreeGrafter"/>
</dbReference>
<dbReference type="PANTHER" id="PTHR11803:SF39">
    <property type="entry name" value="2-IMINOBUTANOATE_2-IMINOPROPANOATE DEAMINASE"/>
    <property type="match status" value="1"/>
</dbReference>
<accession>A0A2U0TZ35</accession>
<dbReference type="InterPro" id="IPR006175">
    <property type="entry name" value="YjgF/YER057c/UK114"/>
</dbReference>
<protein>
    <submittedName>
        <fullName evidence="1">Enamine deaminase RidA (YjgF/YER057c/UK114 family)</fullName>
    </submittedName>
</protein>